<evidence type="ECO:0000256" key="4">
    <source>
        <dbReference type="ARBA" id="ARBA00022679"/>
    </source>
</evidence>
<dbReference type="SUPFAM" id="SSF81891">
    <property type="entry name" value="Poly A polymerase C-terminal region-like"/>
    <property type="match status" value="1"/>
</dbReference>
<organism evidence="13 14">
    <name type="scientific">candidate division WOR-3 bacterium JGI_Cruoil_03_44_89</name>
    <dbReference type="NCBI Taxonomy" id="1973748"/>
    <lineage>
        <taxon>Bacteria</taxon>
        <taxon>Bacteria division WOR-3</taxon>
    </lineage>
</organism>
<gene>
    <name evidence="13" type="ORF">CH333_09070</name>
</gene>
<evidence type="ECO:0000256" key="11">
    <source>
        <dbReference type="RuleBase" id="RU003953"/>
    </source>
</evidence>
<dbReference type="Proteomes" id="UP000215215">
    <property type="component" value="Unassembled WGS sequence"/>
</dbReference>
<dbReference type="GO" id="GO:0016779">
    <property type="term" value="F:nucleotidyltransferase activity"/>
    <property type="evidence" value="ECO:0007669"/>
    <property type="project" value="UniProtKB-KW"/>
</dbReference>
<evidence type="ECO:0000256" key="10">
    <source>
        <dbReference type="ARBA" id="ARBA00022884"/>
    </source>
</evidence>
<dbReference type="EMBL" id="NOZQ01000207">
    <property type="protein sequence ID" value="OYD14069.1"/>
    <property type="molecule type" value="Genomic_DNA"/>
</dbReference>
<evidence type="ECO:0000256" key="5">
    <source>
        <dbReference type="ARBA" id="ARBA00022694"/>
    </source>
</evidence>
<evidence type="ECO:0000256" key="3">
    <source>
        <dbReference type="ARBA" id="ARBA00022555"/>
    </source>
</evidence>
<feature type="domain" description="Poly A polymerase head" evidence="12">
    <location>
        <begin position="21"/>
        <end position="144"/>
    </location>
</feature>
<dbReference type="SUPFAM" id="SSF81301">
    <property type="entry name" value="Nucleotidyltransferase"/>
    <property type="match status" value="1"/>
</dbReference>
<protein>
    <recommendedName>
        <fullName evidence="12">Poly A polymerase head domain-containing protein</fullName>
    </recommendedName>
</protein>
<evidence type="ECO:0000256" key="8">
    <source>
        <dbReference type="ARBA" id="ARBA00022741"/>
    </source>
</evidence>
<dbReference type="Gene3D" id="1.10.3090.10">
    <property type="entry name" value="cca-adding enzyme, domain 2"/>
    <property type="match status" value="1"/>
</dbReference>
<comment type="cofactor">
    <cofactor evidence="1">
        <name>Mg(2+)</name>
        <dbReference type="ChEBI" id="CHEBI:18420"/>
    </cofactor>
</comment>
<evidence type="ECO:0000256" key="7">
    <source>
        <dbReference type="ARBA" id="ARBA00022723"/>
    </source>
</evidence>
<dbReference type="Gene3D" id="3.30.460.10">
    <property type="entry name" value="Beta Polymerase, domain 2"/>
    <property type="match status" value="1"/>
</dbReference>
<keyword evidence="9" id="KW-0460">Magnesium</keyword>
<evidence type="ECO:0000256" key="6">
    <source>
        <dbReference type="ARBA" id="ARBA00022695"/>
    </source>
</evidence>
<keyword evidence="10 11" id="KW-0694">RNA-binding</keyword>
<dbReference type="PANTHER" id="PTHR47788:SF1">
    <property type="entry name" value="A-ADDING TRNA NUCLEOTIDYLTRANSFERASE"/>
    <property type="match status" value="1"/>
</dbReference>
<keyword evidence="5" id="KW-0819">tRNA processing</keyword>
<dbReference type="InterPro" id="IPR002646">
    <property type="entry name" value="PolA_pol_head_dom"/>
</dbReference>
<comment type="similarity">
    <text evidence="2 11">Belongs to the tRNA nucleotidyltransferase/poly(A) polymerase family.</text>
</comment>
<dbReference type="InterPro" id="IPR043519">
    <property type="entry name" value="NT_sf"/>
</dbReference>
<dbReference type="Pfam" id="PF01743">
    <property type="entry name" value="PolyA_pol"/>
    <property type="match status" value="1"/>
</dbReference>
<dbReference type="GO" id="GO:0000049">
    <property type="term" value="F:tRNA binding"/>
    <property type="evidence" value="ECO:0007669"/>
    <property type="project" value="UniProtKB-KW"/>
</dbReference>
<keyword evidence="7" id="KW-0479">Metal-binding</keyword>
<dbReference type="CDD" id="cd05398">
    <property type="entry name" value="NT_ClassII-CCAase"/>
    <property type="match status" value="1"/>
</dbReference>
<accession>A0A235BPY8</accession>
<dbReference type="GO" id="GO:0046872">
    <property type="term" value="F:metal ion binding"/>
    <property type="evidence" value="ECO:0007669"/>
    <property type="project" value="UniProtKB-KW"/>
</dbReference>
<evidence type="ECO:0000313" key="14">
    <source>
        <dbReference type="Proteomes" id="UP000215215"/>
    </source>
</evidence>
<dbReference type="GO" id="GO:0008033">
    <property type="term" value="P:tRNA processing"/>
    <property type="evidence" value="ECO:0007669"/>
    <property type="project" value="UniProtKB-KW"/>
</dbReference>
<evidence type="ECO:0000256" key="2">
    <source>
        <dbReference type="ARBA" id="ARBA00007265"/>
    </source>
</evidence>
<keyword evidence="3" id="KW-0820">tRNA-binding</keyword>
<sequence>MEKDDIINLIQETASKEGINTYLIGGYVRDEILGIDNKDIDITVEGDTKKIAESLGERLGVKIKRTSQFGTFILFTPGFRIDIATARRELYPGQGKLPLVEPGSILEDLSRRDFTINSMAIPIGTTTIIDPFRGLEDIKKRLIRVLHGKSFIEDPTRIFRALRFAERLGFKMEQITGSLMDEAVEQRTLLTISPARIRNELSLCFKEIKKWNILERTAQLGILKQLGMVYPGMGFLQELDEFAAGLGIEKEPLYFMALTEGGRNRKILTGRERRYLNAAETLLAKIVPLKESEGRGETYTVLRGFPPHPLAYVAVKEDLRDKISVYLKEIEPLRLEITGEDIKSLGVGEGKLIGEILLRVKREKLDGRLSTKEEELDYARSIITRNRLRKN</sequence>
<dbReference type="AlphaFoldDB" id="A0A235BPY8"/>
<evidence type="ECO:0000259" key="12">
    <source>
        <dbReference type="Pfam" id="PF01743"/>
    </source>
</evidence>
<evidence type="ECO:0000313" key="13">
    <source>
        <dbReference type="EMBL" id="OYD14069.1"/>
    </source>
</evidence>
<dbReference type="PANTHER" id="PTHR47788">
    <property type="entry name" value="POLYA POLYMERASE"/>
    <property type="match status" value="1"/>
</dbReference>
<dbReference type="InterPro" id="IPR052390">
    <property type="entry name" value="tRNA_nt/polyA_polymerase"/>
</dbReference>
<comment type="caution">
    <text evidence="13">The sequence shown here is derived from an EMBL/GenBank/DDBJ whole genome shotgun (WGS) entry which is preliminary data.</text>
</comment>
<keyword evidence="8" id="KW-0547">Nucleotide-binding</keyword>
<reference evidence="13 14" key="1">
    <citation type="submission" date="2017-07" db="EMBL/GenBank/DDBJ databases">
        <title>Recovery of genomes from metagenomes via a dereplication, aggregation, and scoring strategy.</title>
        <authorList>
            <person name="Sieber C.M."/>
            <person name="Probst A.J."/>
            <person name="Sharrar A."/>
            <person name="Thomas B.C."/>
            <person name="Hess M."/>
            <person name="Tringe S.G."/>
            <person name="Banfield J.F."/>
        </authorList>
    </citation>
    <scope>NUCLEOTIDE SEQUENCE [LARGE SCALE GENOMIC DNA]</scope>
    <source>
        <strain evidence="13">JGI_Cruoil_03_44_89</strain>
    </source>
</reference>
<name>A0A235BPY8_UNCW3</name>
<proteinExistence type="inferred from homology"/>
<keyword evidence="4 11" id="KW-0808">Transferase</keyword>
<dbReference type="GO" id="GO:0000166">
    <property type="term" value="F:nucleotide binding"/>
    <property type="evidence" value="ECO:0007669"/>
    <property type="project" value="UniProtKB-KW"/>
</dbReference>
<evidence type="ECO:0000256" key="1">
    <source>
        <dbReference type="ARBA" id="ARBA00001946"/>
    </source>
</evidence>
<keyword evidence="6" id="KW-0548">Nucleotidyltransferase</keyword>
<evidence type="ECO:0000256" key="9">
    <source>
        <dbReference type="ARBA" id="ARBA00022842"/>
    </source>
</evidence>